<evidence type="ECO:0000256" key="9">
    <source>
        <dbReference type="ARBA" id="ARBA00023180"/>
    </source>
</evidence>
<dbReference type="FunCoup" id="E0VPY0">
    <property type="interactions" value="1843"/>
</dbReference>
<keyword evidence="14" id="KW-1185">Reference proteome</keyword>
<keyword evidence="9" id="KW-0325">Glycoprotein</keyword>
<dbReference type="OrthoDB" id="755951at2759"/>
<dbReference type="GO" id="GO:0007219">
    <property type="term" value="P:Notch signaling pathway"/>
    <property type="evidence" value="ECO:0007669"/>
    <property type="project" value="UniProtKB-KW"/>
</dbReference>
<evidence type="ECO:0000256" key="2">
    <source>
        <dbReference type="ARBA" id="ARBA00007717"/>
    </source>
</evidence>
<gene>
    <name evidence="13" type="primary">8233554</name>
    <name evidence="12" type="ORF">Phum_PHUM368560</name>
</gene>
<feature type="domain" description="Nicastrin small lobe" evidence="11">
    <location>
        <begin position="10"/>
        <end position="175"/>
    </location>
</feature>
<comment type="subcellular location">
    <subcellularLocation>
        <location evidence="1">Membrane</location>
        <topology evidence="1">Single-pass type I membrane protein</topology>
    </subcellularLocation>
</comment>
<name>E0VPY0_PEDHC</name>
<evidence type="ECO:0000256" key="5">
    <source>
        <dbReference type="ARBA" id="ARBA00022729"/>
    </source>
</evidence>
<dbReference type="GO" id="GO:0007220">
    <property type="term" value="P:Notch receptor processing"/>
    <property type="evidence" value="ECO:0007669"/>
    <property type="project" value="TreeGrafter"/>
</dbReference>
<evidence type="ECO:0000256" key="7">
    <source>
        <dbReference type="ARBA" id="ARBA00022989"/>
    </source>
</evidence>
<dbReference type="RefSeq" id="XP_002428174.1">
    <property type="nucleotide sequence ID" value="XM_002428129.1"/>
</dbReference>
<keyword evidence="5" id="KW-0732">Signal</keyword>
<evidence type="ECO:0000256" key="6">
    <source>
        <dbReference type="ARBA" id="ARBA00022976"/>
    </source>
</evidence>
<dbReference type="Pfam" id="PF05450">
    <property type="entry name" value="Nicastrin"/>
    <property type="match status" value="1"/>
</dbReference>
<dbReference type="GO" id="GO:0016485">
    <property type="term" value="P:protein processing"/>
    <property type="evidence" value="ECO:0007669"/>
    <property type="project" value="InterPro"/>
</dbReference>
<dbReference type="GO" id="GO:0005886">
    <property type="term" value="C:plasma membrane"/>
    <property type="evidence" value="ECO:0007669"/>
    <property type="project" value="TreeGrafter"/>
</dbReference>
<comment type="similarity">
    <text evidence="2">Belongs to the nicastrin family.</text>
</comment>
<evidence type="ECO:0000256" key="1">
    <source>
        <dbReference type="ARBA" id="ARBA00004479"/>
    </source>
</evidence>
<dbReference type="OMA" id="ECVYPGV"/>
<dbReference type="EnsemblMetazoa" id="PHUM368560-RA">
    <property type="protein sequence ID" value="PHUM368560-PA"/>
    <property type="gene ID" value="PHUM368560"/>
</dbReference>
<feature type="transmembrane region" description="Helical" evidence="10">
    <location>
        <begin position="610"/>
        <end position="630"/>
    </location>
</feature>
<protein>
    <recommendedName>
        <fullName evidence="3">Nicastrin</fullName>
    </recommendedName>
</protein>
<dbReference type="EMBL" id="AAZO01004287">
    <property type="status" value="NOT_ANNOTATED_CDS"/>
    <property type="molecule type" value="Genomic_DNA"/>
</dbReference>
<reference evidence="13" key="3">
    <citation type="submission" date="2021-02" db="UniProtKB">
        <authorList>
            <consortium name="EnsemblMetazoa"/>
        </authorList>
    </citation>
    <scope>IDENTIFICATION</scope>
    <source>
        <strain evidence="13">USDA</strain>
    </source>
</reference>
<evidence type="ECO:0000256" key="4">
    <source>
        <dbReference type="ARBA" id="ARBA00022692"/>
    </source>
</evidence>
<accession>E0VPY0</accession>
<dbReference type="Proteomes" id="UP000009046">
    <property type="component" value="Unassembled WGS sequence"/>
</dbReference>
<dbReference type="HOGENOM" id="CLU_024257_0_0_1"/>
<evidence type="ECO:0000259" key="11">
    <source>
        <dbReference type="Pfam" id="PF18266"/>
    </source>
</evidence>
<keyword evidence="6" id="KW-0914">Notch signaling pathway</keyword>
<dbReference type="SUPFAM" id="SSF53187">
    <property type="entry name" value="Zn-dependent exopeptidases"/>
    <property type="match status" value="1"/>
</dbReference>
<dbReference type="InterPro" id="IPR041084">
    <property type="entry name" value="Ncstrn_small"/>
</dbReference>
<organism>
    <name type="scientific">Pediculus humanus subsp. corporis</name>
    <name type="common">Body louse</name>
    <dbReference type="NCBI Taxonomy" id="121224"/>
    <lineage>
        <taxon>Eukaryota</taxon>
        <taxon>Metazoa</taxon>
        <taxon>Ecdysozoa</taxon>
        <taxon>Arthropoda</taxon>
        <taxon>Hexapoda</taxon>
        <taxon>Insecta</taxon>
        <taxon>Pterygota</taxon>
        <taxon>Neoptera</taxon>
        <taxon>Paraneoptera</taxon>
        <taxon>Psocodea</taxon>
        <taxon>Troctomorpha</taxon>
        <taxon>Phthiraptera</taxon>
        <taxon>Anoplura</taxon>
        <taxon>Pediculidae</taxon>
        <taxon>Pediculus</taxon>
    </lineage>
</organism>
<evidence type="ECO:0000313" key="12">
    <source>
        <dbReference type="EMBL" id="EEB15436.1"/>
    </source>
</evidence>
<proteinExistence type="inferred from homology"/>
<keyword evidence="7 10" id="KW-1133">Transmembrane helix</keyword>
<dbReference type="AlphaFoldDB" id="E0VPY0"/>
<dbReference type="GeneID" id="8233554"/>
<evidence type="ECO:0000313" key="14">
    <source>
        <dbReference type="Proteomes" id="UP000009046"/>
    </source>
</evidence>
<evidence type="ECO:0000256" key="10">
    <source>
        <dbReference type="SAM" id="Phobius"/>
    </source>
</evidence>
<dbReference type="Pfam" id="PF18266">
    <property type="entry name" value="Ncstrn_small"/>
    <property type="match status" value="1"/>
</dbReference>
<keyword evidence="4 10" id="KW-0812">Transmembrane</keyword>
<sequence length="642" mass="72816">MYENINGAFCFKRLNGTNEFGCTSSRSGNTGVLHIIKNQEDLSWLISDAKASPYVVLLPFDLPNFSDALLQLKDSGKVSGVILTSNRTSYSPDDSCPNRYSGLIDSHCDNKPWNSVGSSLLFVDFGFPIIYIDSDDYPKDIEFLHECFEKHNAHDMERQETRSLCAVELTSYMLAAVDSKTCIRRSTMINNLTPMRYCDPLLGLNIHLPLYPRILESSKAVNELEKPRSVILVVARLDGTSMFDNLVPGAGSPVLGIVTLLSVAHYLSKLVKGLPLQEKNIMFVFYHGETYDYIGSSRMIYDMENDAFPHRLQENVVEQSKLLKMDDVGLVVEIDEILNGEIHYHSLDPVSKFIEALKNELNGMGIKMSGSHGRLPPSSLQRFIKKDKNINGVVLGSYDSQFNNKFYHSIFDTGKNLNFTYFNKTKPDDDSIQMYLGNFSMGLAKALYTTIFDEINLSTNNNYNLPYLIDELLYCYLETPSCEIFENVTFRKLSDSKPYSVYVGVLKNSNITTLTGLTLAWLTGTVVPRNRSTCHNNDGDLVRQYFWMAGNDPDGVCVESFMNYSIAQSPAFEIENYDWTSHEYSTWTESVWQEKMSARVFIKPSKKQEIFTLSMGIFVFGISFLIIYFINAKSDILFNRQV</sequence>
<dbReference type="eggNOG" id="KOG2657">
    <property type="taxonomic scope" value="Eukaryota"/>
</dbReference>
<evidence type="ECO:0000256" key="3">
    <source>
        <dbReference type="ARBA" id="ARBA00015303"/>
    </source>
</evidence>
<dbReference type="EMBL" id="DS235379">
    <property type="protein sequence ID" value="EEB15436.1"/>
    <property type="molecule type" value="Genomic_DNA"/>
</dbReference>
<reference evidence="12" key="1">
    <citation type="submission" date="2007-04" db="EMBL/GenBank/DDBJ databases">
        <title>Annotation of Pediculus humanus corporis strain USDA.</title>
        <authorList>
            <person name="Kirkness E."/>
            <person name="Hannick L."/>
            <person name="Hass B."/>
            <person name="Bruggner R."/>
            <person name="Lawson D."/>
            <person name="Bidwell S."/>
            <person name="Joardar V."/>
            <person name="Caler E."/>
            <person name="Walenz B."/>
            <person name="Inman J."/>
            <person name="Schobel S."/>
            <person name="Galinsky K."/>
            <person name="Amedeo P."/>
            <person name="Strausberg R."/>
        </authorList>
    </citation>
    <scope>NUCLEOTIDE SEQUENCE</scope>
    <source>
        <strain evidence="12">USDA</strain>
    </source>
</reference>
<keyword evidence="8 10" id="KW-0472">Membrane</keyword>
<dbReference type="InterPro" id="IPR008710">
    <property type="entry name" value="Nicastrin"/>
</dbReference>
<dbReference type="PANTHER" id="PTHR21092">
    <property type="entry name" value="NICASTRIN"/>
    <property type="match status" value="1"/>
</dbReference>
<dbReference type="KEGG" id="phu:Phum_PHUM368560"/>
<dbReference type="PANTHER" id="PTHR21092:SF0">
    <property type="entry name" value="NICASTRIN"/>
    <property type="match status" value="1"/>
</dbReference>
<evidence type="ECO:0000256" key="8">
    <source>
        <dbReference type="ARBA" id="ARBA00023136"/>
    </source>
</evidence>
<dbReference type="Gene3D" id="3.40.630.10">
    <property type="entry name" value="Zn peptidases"/>
    <property type="match status" value="1"/>
</dbReference>
<dbReference type="VEuPathDB" id="VectorBase:PHUM368560"/>
<reference evidence="12" key="2">
    <citation type="submission" date="2007-04" db="EMBL/GenBank/DDBJ databases">
        <title>The genome of the human body louse.</title>
        <authorList>
            <consortium name="The Human Body Louse Genome Consortium"/>
            <person name="Kirkness E."/>
            <person name="Walenz B."/>
            <person name="Hass B."/>
            <person name="Bruggner R."/>
            <person name="Strausberg R."/>
        </authorList>
    </citation>
    <scope>NUCLEOTIDE SEQUENCE</scope>
    <source>
        <strain evidence="12">USDA</strain>
    </source>
</reference>
<evidence type="ECO:0000313" key="13">
    <source>
        <dbReference type="EnsemblMetazoa" id="PHUM368560-PA"/>
    </source>
</evidence>
<dbReference type="CTD" id="8233554"/>
<dbReference type="InParanoid" id="E0VPY0"/>
<dbReference type="STRING" id="121224.E0VPY0"/>